<keyword evidence="11 12" id="KW-0066">ATP synthesis</keyword>
<feature type="transmembrane region" description="Helical" evidence="12">
    <location>
        <begin position="143"/>
        <end position="160"/>
    </location>
</feature>
<evidence type="ECO:0000256" key="12">
    <source>
        <dbReference type="HAMAP-Rule" id="MF_01393"/>
    </source>
</evidence>
<dbReference type="InterPro" id="IPR045082">
    <property type="entry name" value="ATP_syn_F0_a_bact/chloroplast"/>
</dbReference>
<evidence type="ECO:0000256" key="7">
    <source>
        <dbReference type="ARBA" id="ARBA00022781"/>
    </source>
</evidence>
<keyword evidence="15" id="KW-1185">Reference proteome</keyword>
<dbReference type="GO" id="GO:0046933">
    <property type="term" value="F:proton-transporting ATP synthase activity, rotational mechanism"/>
    <property type="evidence" value="ECO:0007669"/>
    <property type="project" value="UniProtKB-UniRule"/>
</dbReference>
<dbReference type="PRINTS" id="PR00123">
    <property type="entry name" value="ATPASEA"/>
</dbReference>
<evidence type="ECO:0000256" key="1">
    <source>
        <dbReference type="ARBA" id="ARBA00004141"/>
    </source>
</evidence>
<dbReference type="CDD" id="cd00310">
    <property type="entry name" value="ATP-synt_Fo_a_6"/>
    <property type="match status" value="1"/>
</dbReference>
<dbReference type="InterPro" id="IPR000568">
    <property type="entry name" value="ATP_synth_F0_asu"/>
</dbReference>
<name>A0A1J8P660_9COXI</name>
<keyword evidence="5 12" id="KW-0138">CF(0)</keyword>
<dbReference type="GO" id="GO:0005886">
    <property type="term" value="C:plasma membrane"/>
    <property type="evidence" value="ECO:0007669"/>
    <property type="project" value="UniProtKB-SubCell"/>
</dbReference>
<feature type="transmembrane region" description="Helical" evidence="12">
    <location>
        <begin position="41"/>
        <end position="59"/>
    </location>
</feature>
<evidence type="ECO:0000256" key="6">
    <source>
        <dbReference type="ARBA" id="ARBA00022692"/>
    </source>
</evidence>
<evidence type="ECO:0000256" key="13">
    <source>
        <dbReference type="RuleBase" id="RU000483"/>
    </source>
</evidence>
<organism evidence="14 15">
    <name type="scientific">Candidatus Rickettsiella isopodorum</name>
    <dbReference type="NCBI Taxonomy" id="1225476"/>
    <lineage>
        <taxon>Bacteria</taxon>
        <taxon>Pseudomonadati</taxon>
        <taxon>Pseudomonadota</taxon>
        <taxon>Gammaproteobacteria</taxon>
        <taxon>Legionellales</taxon>
        <taxon>Coxiellaceae</taxon>
        <taxon>Rickettsiella</taxon>
    </lineage>
</organism>
<comment type="function">
    <text evidence="12 13">Key component of the proton channel; it plays a direct role in the translocation of protons across the membrane.</text>
</comment>
<proteinExistence type="inferred from homology"/>
<feature type="transmembrane region" description="Helical" evidence="12">
    <location>
        <begin position="231"/>
        <end position="256"/>
    </location>
</feature>
<evidence type="ECO:0000256" key="4">
    <source>
        <dbReference type="ARBA" id="ARBA00022475"/>
    </source>
</evidence>
<dbReference type="RefSeq" id="WP_071662948.1">
    <property type="nucleotide sequence ID" value="NZ_LUKY01000033.1"/>
</dbReference>
<dbReference type="STRING" id="1225476.A1D18_06390"/>
<protein>
    <recommendedName>
        <fullName evidence="12 13">ATP synthase subunit a</fullName>
    </recommendedName>
    <alternativeName>
        <fullName evidence="12">ATP synthase F0 sector subunit a</fullName>
    </alternativeName>
    <alternativeName>
        <fullName evidence="12">F-ATPase subunit 6</fullName>
    </alternativeName>
</protein>
<dbReference type="SUPFAM" id="SSF81336">
    <property type="entry name" value="F1F0 ATP synthase subunit A"/>
    <property type="match status" value="1"/>
</dbReference>
<evidence type="ECO:0000256" key="5">
    <source>
        <dbReference type="ARBA" id="ARBA00022547"/>
    </source>
</evidence>
<dbReference type="FunFam" id="1.20.120.220:FF:000002">
    <property type="entry name" value="ATP synthase subunit a"/>
    <property type="match status" value="1"/>
</dbReference>
<comment type="subcellular location">
    <subcellularLocation>
        <location evidence="12 13">Cell membrane</location>
        <topology evidence="12 13">Multi-pass membrane protein</topology>
    </subcellularLocation>
    <subcellularLocation>
        <location evidence="1">Membrane</location>
        <topology evidence="1">Multi-pass membrane protein</topology>
    </subcellularLocation>
</comment>
<feature type="transmembrane region" description="Helical" evidence="12">
    <location>
        <begin position="95"/>
        <end position="113"/>
    </location>
</feature>
<dbReference type="NCBIfam" id="TIGR01131">
    <property type="entry name" value="ATP_synt_6_or_A"/>
    <property type="match status" value="1"/>
</dbReference>
<evidence type="ECO:0000256" key="10">
    <source>
        <dbReference type="ARBA" id="ARBA00023136"/>
    </source>
</evidence>
<dbReference type="Gene3D" id="1.20.120.220">
    <property type="entry name" value="ATP synthase, F0 complex, subunit A"/>
    <property type="match status" value="1"/>
</dbReference>
<dbReference type="AlphaFoldDB" id="A0A1J8P660"/>
<keyword evidence="9 12" id="KW-0406">Ion transport</keyword>
<keyword evidence="8 12" id="KW-1133">Transmembrane helix</keyword>
<dbReference type="PANTHER" id="PTHR42823">
    <property type="entry name" value="ATP SYNTHASE SUBUNIT A, CHLOROPLASTIC"/>
    <property type="match status" value="1"/>
</dbReference>
<dbReference type="GO" id="GO:0045259">
    <property type="term" value="C:proton-transporting ATP synthase complex"/>
    <property type="evidence" value="ECO:0007669"/>
    <property type="project" value="UniProtKB-KW"/>
</dbReference>
<dbReference type="HAMAP" id="MF_01393">
    <property type="entry name" value="ATP_synth_a_bact"/>
    <property type="match status" value="1"/>
</dbReference>
<gene>
    <name evidence="12" type="primary">atpB</name>
    <name evidence="14" type="ORF">A1D18_06390</name>
</gene>
<evidence type="ECO:0000313" key="14">
    <source>
        <dbReference type="EMBL" id="OIZ94459.1"/>
    </source>
</evidence>
<keyword evidence="10 12" id="KW-0472">Membrane</keyword>
<evidence type="ECO:0000313" key="15">
    <source>
        <dbReference type="Proteomes" id="UP000183924"/>
    </source>
</evidence>
<evidence type="ECO:0000256" key="11">
    <source>
        <dbReference type="ARBA" id="ARBA00023310"/>
    </source>
</evidence>
<evidence type="ECO:0000256" key="3">
    <source>
        <dbReference type="ARBA" id="ARBA00022448"/>
    </source>
</evidence>
<accession>A0A1J8P660</accession>
<feature type="transmembrane region" description="Helical" evidence="12">
    <location>
        <begin position="204"/>
        <end position="225"/>
    </location>
</feature>
<dbReference type="OrthoDB" id="9789241at2"/>
<dbReference type="InterPro" id="IPR023011">
    <property type="entry name" value="ATP_synth_F0_asu_AS"/>
</dbReference>
<dbReference type="EMBL" id="LUKY01000033">
    <property type="protein sequence ID" value="OIZ94459.1"/>
    <property type="molecule type" value="Genomic_DNA"/>
</dbReference>
<sequence length="269" mass="30431">MNGEQTSANYVQHHLEHLNFNLKTLSFSDGGSFWNLNLDTFLLSAVLGIGFLILFRWVAATVSSSVPGKIQNFVEILVEFVDKTVKESFHGVSQLIAPLALTIFVWVFLMNFMDLLPVDLLPTVLSLFGVSHFRSVPTADPNTTFGMSIAVFILIIYYNLKIKGVKGLSKEMLVSPFGPYLFPINIIFRLLEEFVRPISLSLRLFGNLFAGELIFILVALLPWWLQWTFGGVWAVFHILIIAIQAFIFMMLTIVYLSMAHETHGQEQTH</sequence>
<dbReference type="Proteomes" id="UP000183924">
    <property type="component" value="Unassembled WGS sequence"/>
</dbReference>
<reference evidence="14 15" key="1">
    <citation type="submission" date="2016-03" db="EMBL/GenBank/DDBJ databases">
        <title>Comparative genomics of Rickettsiella.</title>
        <authorList>
            <person name="Chandler C."/>
            <person name="Wang Y."/>
        </authorList>
    </citation>
    <scope>NUCLEOTIDE SEQUENCE [LARGE SCALE GENOMIC DNA]</scope>
    <source>
        <strain evidence="14 15">RCFS May 2013</strain>
    </source>
</reference>
<comment type="similarity">
    <text evidence="2 12 13">Belongs to the ATPase A chain family.</text>
</comment>
<evidence type="ECO:0000256" key="8">
    <source>
        <dbReference type="ARBA" id="ARBA00022989"/>
    </source>
</evidence>
<keyword evidence="3 12" id="KW-0813">Transport</keyword>
<dbReference type="NCBIfam" id="NF004477">
    <property type="entry name" value="PRK05815.1-1"/>
    <property type="match status" value="1"/>
</dbReference>
<dbReference type="PROSITE" id="PS00449">
    <property type="entry name" value="ATPASE_A"/>
    <property type="match status" value="1"/>
</dbReference>
<dbReference type="InterPro" id="IPR035908">
    <property type="entry name" value="F0_ATP_A_sf"/>
</dbReference>
<dbReference type="Pfam" id="PF00119">
    <property type="entry name" value="ATP-synt_A"/>
    <property type="match status" value="1"/>
</dbReference>
<keyword evidence="7 12" id="KW-0375">Hydrogen ion transport</keyword>
<keyword evidence="4 12" id="KW-1003">Cell membrane</keyword>
<evidence type="ECO:0000256" key="2">
    <source>
        <dbReference type="ARBA" id="ARBA00006810"/>
    </source>
</evidence>
<dbReference type="PANTHER" id="PTHR42823:SF3">
    <property type="entry name" value="ATP SYNTHASE SUBUNIT A, CHLOROPLASTIC"/>
    <property type="match status" value="1"/>
</dbReference>
<evidence type="ECO:0000256" key="9">
    <source>
        <dbReference type="ARBA" id="ARBA00023065"/>
    </source>
</evidence>
<comment type="caution">
    <text evidence="14">The sequence shown here is derived from an EMBL/GenBank/DDBJ whole genome shotgun (WGS) entry which is preliminary data.</text>
</comment>
<keyword evidence="6 12" id="KW-0812">Transmembrane</keyword>
<dbReference type="GO" id="GO:0042777">
    <property type="term" value="P:proton motive force-driven plasma membrane ATP synthesis"/>
    <property type="evidence" value="ECO:0007669"/>
    <property type="project" value="TreeGrafter"/>
</dbReference>